<sequence>MDSALTEAEEDSLRFLVQHDPTLATIADGLRIDIEDHPSYVRGMVSLIDTVAVNMAMEQLMNRTCLGVHLFALGGFNLLFLVVFNDKTDVLVRFRMPDTCSYLVRTWKLPWQPVDSIQCEVATYSFLRRRTQIPVPEVYGWSTTGSELGAPYLVMSRIQGVPLSMEESPVFLDRIAEQLAGFENQLCENPLPQIGSLVDETGTVGPLVCEGNDRFVPDQRGPFSTSKEFILAYIEHELAVLRDEETWLKMRAVLAERNGGVGALPKAYATAWLSLLQAAILQVPDGPSPEIFRLAHVDVFEQNIILRAPDDPTIVGVIDWQGARVLPRWDERSGLNLTMLSKDLPEEEGVRLQTVYAGAQEHPDSDLPAFPWQPLFVFLESKPTWTRARRNGRDSRDMAATQPLQSRRRAATWPRHGRNDCHAPLQLAAKLASGHTNDKW</sequence>
<dbReference type="OrthoDB" id="2906425at2759"/>
<name>A0A8H6S3Y6_9AGAR</name>
<keyword evidence="2" id="KW-1133">Transmembrane helix</keyword>
<protein>
    <submittedName>
        <fullName evidence="4">Altered inheritance of mitochondria protein 9, mitochondrial</fullName>
    </submittedName>
</protein>
<evidence type="ECO:0000259" key="3">
    <source>
        <dbReference type="Pfam" id="PF01636"/>
    </source>
</evidence>
<dbReference type="RefSeq" id="XP_037214524.1">
    <property type="nucleotide sequence ID" value="XM_037369318.1"/>
</dbReference>
<feature type="domain" description="Aminoglycoside phosphotransferase" evidence="3">
    <location>
        <begin position="99"/>
        <end position="328"/>
    </location>
</feature>
<dbReference type="InterPro" id="IPR051678">
    <property type="entry name" value="AGP_Transferase"/>
</dbReference>
<evidence type="ECO:0000313" key="5">
    <source>
        <dbReference type="Proteomes" id="UP000636479"/>
    </source>
</evidence>
<accession>A0A8H6S3Y6</accession>
<feature type="transmembrane region" description="Helical" evidence="2">
    <location>
        <begin position="65"/>
        <end position="84"/>
    </location>
</feature>
<proteinExistence type="predicted"/>
<reference evidence="4" key="1">
    <citation type="submission" date="2020-05" db="EMBL/GenBank/DDBJ databases">
        <title>Mycena genomes resolve the evolution of fungal bioluminescence.</title>
        <authorList>
            <person name="Tsai I.J."/>
        </authorList>
    </citation>
    <scope>NUCLEOTIDE SEQUENCE</scope>
    <source>
        <strain evidence="4">171206Taipei</strain>
    </source>
</reference>
<dbReference type="InterPro" id="IPR011009">
    <property type="entry name" value="Kinase-like_dom_sf"/>
</dbReference>
<evidence type="ECO:0000256" key="2">
    <source>
        <dbReference type="SAM" id="Phobius"/>
    </source>
</evidence>
<feature type="region of interest" description="Disordered" evidence="1">
    <location>
        <begin position="388"/>
        <end position="419"/>
    </location>
</feature>
<organism evidence="4 5">
    <name type="scientific">Mycena indigotica</name>
    <dbReference type="NCBI Taxonomy" id="2126181"/>
    <lineage>
        <taxon>Eukaryota</taxon>
        <taxon>Fungi</taxon>
        <taxon>Dikarya</taxon>
        <taxon>Basidiomycota</taxon>
        <taxon>Agaricomycotina</taxon>
        <taxon>Agaricomycetes</taxon>
        <taxon>Agaricomycetidae</taxon>
        <taxon>Agaricales</taxon>
        <taxon>Marasmiineae</taxon>
        <taxon>Mycenaceae</taxon>
        <taxon>Mycena</taxon>
    </lineage>
</organism>
<dbReference type="PANTHER" id="PTHR21310:SF15">
    <property type="entry name" value="AMINOGLYCOSIDE PHOSPHOTRANSFERASE DOMAIN-CONTAINING PROTEIN"/>
    <property type="match status" value="1"/>
</dbReference>
<dbReference type="InterPro" id="IPR002575">
    <property type="entry name" value="Aminoglycoside_PTrfase"/>
</dbReference>
<dbReference type="SUPFAM" id="SSF56112">
    <property type="entry name" value="Protein kinase-like (PK-like)"/>
    <property type="match status" value="1"/>
</dbReference>
<dbReference type="PANTHER" id="PTHR21310">
    <property type="entry name" value="AMINOGLYCOSIDE PHOSPHOTRANSFERASE-RELATED-RELATED"/>
    <property type="match status" value="1"/>
</dbReference>
<keyword evidence="2" id="KW-0472">Membrane</keyword>
<gene>
    <name evidence="4" type="ORF">MIND_01284800</name>
</gene>
<dbReference type="AlphaFoldDB" id="A0A8H6S3Y6"/>
<keyword evidence="2" id="KW-0812">Transmembrane</keyword>
<evidence type="ECO:0000313" key="4">
    <source>
        <dbReference type="EMBL" id="KAF7291402.1"/>
    </source>
</evidence>
<keyword evidence="5" id="KW-1185">Reference proteome</keyword>
<dbReference type="Gene3D" id="3.30.200.20">
    <property type="entry name" value="Phosphorylase Kinase, domain 1"/>
    <property type="match status" value="1"/>
</dbReference>
<dbReference type="Proteomes" id="UP000636479">
    <property type="component" value="Unassembled WGS sequence"/>
</dbReference>
<dbReference type="GeneID" id="59351834"/>
<dbReference type="Pfam" id="PF01636">
    <property type="entry name" value="APH"/>
    <property type="match status" value="1"/>
</dbReference>
<evidence type="ECO:0000256" key="1">
    <source>
        <dbReference type="SAM" id="MobiDB-lite"/>
    </source>
</evidence>
<dbReference type="EMBL" id="JACAZF010000013">
    <property type="protein sequence ID" value="KAF7291402.1"/>
    <property type="molecule type" value="Genomic_DNA"/>
</dbReference>
<comment type="caution">
    <text evidence="4">The sequence shown here is derived from an EMBL/GenBank/DDBJ whole genome shotgun (WGS) entry which is preliminary data.</text>
</comment>